<feature type="transmembrane region" description="Helical" evidence="3">
    <location>
        <begin position="314"/>
        <end position="336"/>
    </location>
</feature>
<dbReference type="Gene3D" id="1.20.1250.20">
    <property type="entry name" value="MFS general substrate transporter like domains"/>
    <property type="match status" value="2"/>
</dbReference>
<dbReference type="OrthoDB" id="6499973at2759"/>
<evidence type="ECO:0000256" key="3">
    <source>
        <dbReference type="SAM" id="Phobius"/>
    </source>
</evidence>
<keyword evidence="3" id="KW-0812">Transmembrane</keyword>
<feature type="transmembrane region" description="Helical" evidence="3">
    <location>
        <begin position="251"/>
        <end position="275"/>
    </location>
</feature>
<dbReference type="RefSeq" id="XP_022084981.1">
    <property type="nucleotide sequence ID" value="XM_022229289.1"/>
</dbReference>
<keyword evidence="3" id="KW-0472">Membrane</keyword>
<evidence type="ECO:0000259" key="4">
    <source>
        <dbReference type="PROSITE" id="PS50850"/>
    </source>
</evidence>
<dbReference type="InterPro" id="IPR011701">
    <property type="entry name" value="MFS"/>
</dbReference>
<feature type="compositionally biased region" description="Polar residues" evidence="2">
    <location>
        <begin position="174"/>
        <end position="183"/>
    </location>
</feature>
<evidence type="ECO:0000256" key="1">
    <source>
        <dbReference type="ARBA" id="ARBA00004141"/>
    </source>
</evidence>
<gene>
    <name evidence="6" type="primary">LOC110976205</name>
</gene>
<dbReference type="GO" id="GO:0008028">
    <property type="term" value="F:monocarboxylic acid transmembrane transporter activity"/>
    <property type="evidence" value="ECO:0007669"/>
    <property type="project" value="TreeGrafter"/>
</dbReference>
<name>A0A8B7XYY3_ACAPL</name>
<dbReference type="PROSITE" id="PS50850">
    <property type="entry name" value="MFS"/>
    <property type="match status" value="1"/>
</dbReference>
<evidence type="ECO:0000313" key="6">
    <source>
        <dbReference type="RefSeq" id="XP_022084981.1"/>
    </source>
</evidence>
<keyword evidence="5" id="KW-1185">Reference proteome</keyword>
<evidence type="ECO:0000256" key="2">
    <source>
        <dbReference type="SAM" id="MobiDB-lite"/>
    </source>
</evidence>
<dbReference type="OMA" id="WHIYLAQ"/>
<feature type="domain" description="Major facilitator superfamily (MFS) profile" evidence="4">
    <location>
        <begin position="1"/>
        <end position="403"/>
    </location>
</feature>
<dbReference type="KEGG" id="aplc:110976205"/>
<feature type="transmembrane region" description="Helical" evidence="3">
    <location>
        <begin position="43"/>
        <end position="63"/>
    </location>
</feature>
<proteinExistence type="predicted"/>
<protein>
    <submittedName>
        <fullName evidence="6">Monocarboxylate transporter 12-like</fullName>
    </submittedName>
</protein>
<dbReference type="InterPro" id="IPR036259">
    <property type="entry name" value="MFS_trans_sf"/>
</dbReference>
<feature type="transmembrane region" description="Helical" evidence="3">
    <location>
        <begin position="287"/>
        <end position="308"/>
    </location>
</feature>
<dbReference type="InterPro" id="IPR020846">
    <property type="entry name" value="MFS_dom"/>
</dbReference>
<dbReference type="Pfam" id="PF07690">
    <property type="entry name" value="MFS_1"/>
    <property type="match status" value="2"/>
</dbReference>
<comment type="subcellular location">
    <subcellularLocation>
        <location evidence="1">Membrane</location>
        <topology evidence="1">Multi-pass membrane protein</topology>
    </subcellularLocation>
</comment>
<feature type="region of interest" description="Disordered" evidence="2">
    <location>
        <begin position="153"/>
        <end position="188"/>
    </location>
</feature>
<sequence>MAATTSITGALVKYFRVQPVVVAGALLSFTGLVIGSFGREFYVLFITIPFMTGIGCSLCFASTMTIISDYFHQHFALAWGIAWSGGSVGIVTFPIVSGFLIDNYGWRGALLVISAIQANILVCAKFMKPTPNGQTSTNLVHSVGKGYSRLENQSSHETASAKDEKDVDGDSKASAFTNQSRSGSGVGAECKDDKLVKDKKWLEKLVQFLDHAGVSLIWTNRVFASCLLLQIPTSVGNSVTLPFLVARAESVGVLGLQAELLLSVVGVANIVGNLINGPLVDANVAELALIYGVVEAVVSVSAISIAILESYPFFVVYAVLFGFSSGIYIPLGAIMVRRIVGQERFAGGFGIALMLVASGNMLAASISGHLYDTTKSYSGCFYFLGAAAGLCIVLLLGLHLLWTRLVPDDRWPTIKRSALRR</sequence>
<dbReference type="Proteomes" id="UP000694845">
    <property type="component" value="Unplaced"/>
</dbReference>
<accession>A0A8B7XYY3</accession>
<dbReference type="SUPFAM" id="SSF103473">
    <property type="entry name" value="MFS general substrate transporter"/>
    <property type="match status" value="1"/>
</dbReference>
<feature type="transmembrane region" description="Helical" evidence="3">
    <location>
        <begin position="75"/>
        <end position="100"/>
    </location>
</feature>
<dbReference type="GeneID" id="110976205"/>
<dbReference type="PANTHER" id="PTHR11360:SF284">
    <property type="entry name" value="EG:103B4.3 PROTEIN-RELATED"/>
    <property type="match status" value="1"/>
</dbReference>
<dbReference type="AlphaFoldDB" id="A0A8B7XYY3"/>
<organism evidence="5 6">
    <name type="scientific">Acanthaster planci</name>
    <name type="common">Crown-of-thorns starfish</name>
    <dbReference type="NCBI Taxonomy" id="133434"/>
    <lineage>
        <taxon>Eukaryota</taxon>
        <taxon>Metazoa</taxon>
        <taxon>Echinodermata</taxon>
        <taxon>Eleutherozoa</taxon>
        <taxon>Asterozoa</taxon>
        <taxon>Asteroidea</taxon>
        <taxon>Valvatacea</taxon>
        <taxon>Valvatida</taxon>
        <taxon>Acanthasteridae</taxon>
        <taxon>Acanthaster</taxon>
    </lineage>
</organism>
<evidence type="ECO:0000313" key="5">
    <source>
        <dbReference type="Proteomes" id="UP000694845"/>
    </source>
</evidence>
<feature type="compositionally biased region" description="Basic and acidic residues" evidence="2">
    <location>
        <begin position="159"/>
        <end position="171"/>
    </location>
</feature>
<keyword evidence="3" id="KW-1133">Transmembrane helix</keyword>
<feature type="transmembrane region" description="Helical" evidence="3">
    <location>
        <begin position="20"/>
        <end position="37"/>
    </location>
</feature>
<feature type="transmembrane region" description="Helical" evidence="3">
    <location>
        <begin position="348"/>
        <end position="369"/>
    </location>
</feature>
<dbReference type="InterPro" id="IPR050327">
    <property type="entry name" value="Proton-linked_MCT"/>
</dbReference>
<dbReference type="GO" id="GO:0016020">
    <property type="term" value="C:membrane"/>
    <property type="evidence" value="ECO:0007669"/>
    <property type="project" value="UniProtKB-SubCell"/>
</dbReference>
<dbReference type="PANTHER" id="PTHR11360">
    <property type="entry name" value="MONOCARBOXYLATE TRANSPORTER"/>
    <property type="match status" value="1"/>
</dbReference>
<reference evidence="6" key="1">
    <citation type="submission" date="2025-08" db="UniProtKB">
        <authorList>
            <consortium name="RefSeq"/>
        </authorList>
    </citation>
    <scope>IDENTIFICATION</scope>
</reference>
<feature type="transmembrane region" description="Helical" evidence="3">
    <location>
        <begin position="381"/>
        <end position="402"/>
    </location>
</feature>